<dbReference type="PANTHER" id="PTHR43283">
    <property type="entry name" value="BETA-LACTAMASE-RELATED"/>
    <property type="match status" value="1"/>
</dbReference>
<feature type="transmembrane region" description="Helical" evidence="1">
    <location>
        <begin position="12"/>
        <end position="29"/>
    </location>
</feature>
<keyword evidence="3" id="KW-0378">Hydrolase</keyword>
<keyword evidence="4" id="KW-1185">Reference proteome</keyword>
<dbReference type="InterPro" id="IPR012338">
    <property type="entry name" value="Beta-lactam/transpept-like"/>
</dbReference>
<accession>A0ABS2UBF1</accession>
<dbReference type="EMBL" id="JAFFPU010000030">
    <property type="protein sequence ID" value="MBM9577129.1"/>
    <property type="molecule type" value="Genomic_DNA"/>
</dbReference>
<evidence type="ECO:0000313" key="3">
    <source>
        <dbReference type="EMBL" id="MBM9577129.1"/>
    </source>
</evidence>
<dbReference type="PANTHER" id="PTHR43283:SF14">
    <property type="entry name" value="BLL8153 PROTEIN"/>
    <property type="match status" value="1"/>
</dbReference>
<feature type="domain" description="Beta-lactamase-related" evidence="2">
    <location>
        <begin position="103"/>
        <end position="381"/>
    </location>
</feature>
<keyword evidence="1" id="KW-1133">Transmembrane helix</keyword>
<comment type="caution">
    <text evidence="3">The sequence shown here is derived from an EMBL/GenBank/DDBJ whole genome shotgun (WGS) entry which is preliminary data.</text>
</comment>
<gene>
    <name evidence="3" type="ORF">JWG45_08175</name>
</gene>
<keyword evidence="1" id="KW-0472">Membrane</keyword>
<dbReference type="InterPro" id="IPR001466">
    <property type="entry name" value="Beta-lactam-related"/>
</dbReference>
<dbReference type="Gene3D" id="3.40.710.10">
    <property type="entry name" value="DD-peptidase/beta-lactamase superfamily"/>
    <property type="match status" value="1"/>
</dbReference>
<protein>
    <submittedName>
        <fullName evidence="3">Serine hydrolase</fullName>
    </submittedName>
</protein>
<evidence type="ECO:0000313" key="4">
    <source>
        <dbReference type="Proteomes" id="UP000724686"/>
    </source>
</evidence>
<sequence>MQIYFYKRKRNFLILAGVFFLSILIFFYADLKRLYEVIFLFNRNRIVHNFRNMNSMFESRTIRRGDSVFELQKSESALPRSFLWNGEEKDIQNFLNETWTTGFIILKDDRILHESYYRGNDASTRSIVWSVTKSILSALLGIAFHENQITDLHTPITKFLPELKNTGYDDVPIEDLLHMTSGIRFNEDYGDFNSDINRMGRTLAFRTPMKDFIMTLRSERPPGTYRHYVSMDTQVLGMLLENITKENLSRFLEEKIWRPAGMESDAYWLIDGSGKELGFAMLNVTLRDMARFGLLYLNEGNVKGKQIVPKSWVRASVSTDAPILKPGKNPQADISLGYGYQWWIPEKPEGDYFASGVYNQFIYVNPKRRIVIAKTSAYPDYTKDGFLKEQQTHALFQELARKLGR</sequence>
<keyword evidence="1" id="KW-0812">Transmembrane</keyword>
<dbReference type="InterPro" id="IPR050789">
    <property type="entry name" value="Diverse_Enzym_Activities"/>
</dbReference>
<proteinExistence type="predicted"/>
<dbReference type="Pfam" id="PF00144">
    <property type="entry name" value="Beta-lactamase"/>
    <property type="match status" value="1"/>
</dbReference>
<reference evidence="3 4" key="1">
    <citation type="submission" date="2021-02" db="EMBL/GenBank/DDBJ databases">
        <title>Leptospira ainlahdjerensis sp. nov., Leptospira ainazelensis sp. nov., Leptospira abararensis sp. nov. and Leptospira chreensis sp. nov., four new species isolated from water sources in Algeria.</title>
        <authorList>
            <person name="Amara Korba A."/>
            <person name="Kainiu M."/>
            <person name="Vincent A.T."/>
            <person name="Mariet J.-F."/>
            <person name="Veyrier F.J."/>
            <person name="Goarant C."/>
            <person name="Picardeau M."/>
        </authorList>
    </citation>
    <scope>NUCLEOTIDE SEQUENCE [LARGE SCALE GENOMIC DNA]</scope>
    <source>
        <strain evidence="3 4">201903070</strain>
    </source>
</reference>
<evidence type="ECO:0000256" key="1">
    <source>
        <dbReference type="SAM" id="Phobius"/>
    </source>
</evidence>
<dbReference type="RefSeq" id="WP_205279280.1">
    <property type="nucleotide sequence ID" value="NZ_JAFFPU010000030.1"/>
</dbReference>
<dbReference type="GO" id="GO:0016787">
    <property type="term" value="F:hydrolase activity"/>
    <property type="evidence" value="ECO:0007669"/>
    <property type="project" value="UniProtKB-KW"/>
</dbReference>
<dbReference type="Proteomes" id="UP000724686">
    <property type="component" value="Unassembled WGS sequence"/>
</dbReference>
<name>A0ABS2UBF1_9LEPT</name>
<dbReference type="SUPFAM" id="SSF56601">
    <property type="entry name" value="beta-lactamase/transpeptidase-like"/>
    <property type="match status" value="1"/>
</dbReference>
<organism evidence="3 4">
    <name type="scientific">Leptospira ainlahdjerensis</name>
    <dbReference type="NCBI Taxonomy" id="2810033"/>
    <lineage>
        <taxon>Bacteria</taxon>
        <taxon>Pseudomonadati</taxon>
        <taxon>Spirochaetota</taxon>
        <taxon>Spirochaetia</taxon>
        <taxon>Leptospirales</taxon>
        <taxon>Leptospiraceae</taxon>
        <taxon>Leptospira</taxon>
    </lineage>
</organism>
<evidence type="ECO:0000259" key="2">
    <source>
        <dbReference type="Pfam" id="PF00144"/>
    </source>
</evidence>